<evidence type="ECO:0000259" key="8">
    <source>
        <dbReference type="PROSITE" id="PS50075"/>
    </source>
</evidence>
<accession>A0A2R4WUK7</accession>
<evidence type="ECO:0000256" key="2">
    <source>
        <dbReference type="ARBA" id="ARBA00022450"/>
    </source>
</evidence>
<evidence type="ECO:0000256" key="6">
    <source>
        <dbReference type="ARBA" id="ARBA00022840"/>
    </source>
</evidence>
<dbReference type="OrthoDB" id="9803968at2"/>
<feature type="region of interest" description="Disordered" evidence="7">
    <location>
        <begin position="764"/>
        <end position="783"/>
    </location>
</feature>
<sequence>MERILPYQAKLRAIEGAAVTDRDTSFPWRNRTGASTVPGWDGACPAPPQLAEFIHFCEHRTGRTFPEYRDFEAYAVEEFRAFWSLFLRWSRLPVSGSTSPVCDGELCERARFFPDLRLNYAEALLTGRDGHGPALTACHPHRPDEELNRSELCRRVTALAGALRRLGIRPGDRVAAVARNNVEAVVAALAAAAIGAVFSSCAPDMGAHAMLSRLGPVAPRLLLAHLRPEPWDTGVPIAARVAEVAGGLSSLTHLIALDAGEPASGIGVPVLRYADLISQGDEAEFTWERFPFNHPLFIMFSSGTTGAPKCIVHGAGGTLIEHIKEHRLHCDIRPAETIYFHTSCAWMMWNWQLSALASGAELVLFDGPVQGPDTLWALVERRAVAVFGTSPAYLELCEGASFSPRAAFDFTALRAILSTGSILHDRQFDWVCEHVKAVPLQSISGGTDIIGCFVLGNPLLPVQRGEAQCRSLGLDVRALAEDSAGIGELVCASPFPSRPLGFLGDTDGSRFHASYFSQNPPLWTHGDLIAFTPAGGARLHGRSDGVLNIRGVRVGPAEIHDILRAMDEIVEAMAVEQRAEAAPGGTQLVLLVVLREGATLTPGLTKRIRSRLAADGSTAMIPARCVQVSELPTTFNGKRSEAAARDAVNGHAIRNLDALANPASTDAIRDAIRRNGAVEHERPTDVVESRANIQVEGDLERLLKDITSRRVGVPVSLDESLLEIGADSLTLLKLLMEIEEMAGCEVAFDAFLSDPSVRGLSRLIRGERGHSSTHPEERPEVRPVRDEDVEAICRLLQEGFGSGNVGPGDWRRLFERPWASSVPTTGFVLTMGSEIVGFLGTLYSQRPLDEEGACVCNLTSWYVRPGYRGQGSLLLAAATRDKSVTYTTLTPGPETTAMVEALNFLPLKMRRFFLPGLNLGTLRAGSLRFDDDPRTIRSLLSEVDQRIFDDHAAYDLLHLVVRENGEQTYLILKRRRVRAVWSVLVPGSELLYCSNPGLLVRHFERIKLAILMRQRAVVFAADEGFVPATIRAARKARGNRYRSSLAGTAPELDLLYSELVLLPI</sequence>
<keyword evidence="3" id="KW-0597">Phosphoprotein</keyword>
<dbReference type="GO" id="GO:0006629">
    <property type="term" value="P:lipid metabolic process"/>
    <property type="evidence" value="ECO:0007669"/>
    <property type="project" value="InterPro"/>
</dbReference>
<name>A0A2R4WUK7_9HYPH</name>
<dbReference type="InterPro" id="IPR009081">
    <property type="entry name" value="PP-bd_ACP"/>
</dbReference>
<comment type="similarity">
    <text evidence="1">Belongs to the ATP-dependent AMP-binding enzyme family.</text>
</comment>
<proteinExistence type="inferred from homology"/>
<evidence type="ECO:0000259" key="9">
    <source>
        <dbReference type="PROSITE" id="PS51186"/>
    </source>
</evidence>
<dbReference type="InterPro" id="IPR000873">
    <property type="entry name" value="AMP-dep_synth/lig_dom"/>
</dbReference>
<dbReference type="InterPro" id="IPR016181">
    <property type="entry name" value="Acyl_CoA_acyltransferase"/>
</dbReference>
<dbReference type="GO" id="GO:0030729">
    <property type="term" value="F:acetoacetate-CoA ligase activity"/>
    <property type="evidence" value="ECO:0007669"/>
    <property type="project" value="InterPro"/>
</dbReference>
<keyword evidence="2" id="KW-0596">Phosphopantetheine</keyword>
<feature type="domain" description="Carrier" evidence="8">
    <location>
        <begin position="690"/>
        <end position="768"/>
    </location>
</feature>
<dbReference type="PROSITE" id="PS00455">
    <property type="entry name" value="AMP_BINDING"/>
    <property type="match status" value="1"/>
</dbReference>
<evidence type="ECO:0000313" key="10">
    <source>
        <dbReference type="EMBL" id="AWB25223.1"/>
    </source>
</evidence>
<feature type="domain" description="N-acetyltransferase" evidence="9">
    <location>
        <begin position="779"/>
        <end position="946"/>
    </location>
</feature>
<dbReference type="Pfam" id="PF00501">
    <property type="entry name" value="AMP-binding"/>
    <property type="match status" value="1"/>
</dbReference>
<dbReference type="GO" id="GO:0005524">
    <property type="term" value="F:ATP binding"/>
    <property type="evidence" value="ECO:0007669"/>
    <property type="project" value="UniProtKB-KW"/>
</dbReference>
<dbReference type="EMBL" id="CP028844">
    <property type="protein sequence ID" value="AWB25223.1"/>
    <property type="molecule type" value="Genomic_DNA"/>
</dbReference>
<dbReference type="PROSITE" id="PS51186">
    <property type="entry name" value="GNAT"/>
    <property type="match status" value="1"/>
</dbReference>
<evidence type="ECO:0000313" key="11">
    <source>
        <dbReference type="Proteomes" id="UP000244755"/>
    </source>
</evidence>
<dbReference type="Pfam" id="PF00550">
    <property type="entry name" value="PP-binding"/>
    <property type="match status" value="1"/>
</dbReference>
<dbReference type="InterPro" id="IPR036736">
    <property type="entry name" value="ACP-like_sf"/>
</dbReference>
<dbReference type="PANTHER" id="PTHR42921:SF1">
    <property type="entry name" value="ACETOACETYL-COA SYNTHETASE"/>
    <property type="match status" value="1"/>
</dbReference>
<dbReference type="Gene3D" id="1.10.1200.10">
    <property type="entry name" value="ACP-like"/>
    <property type="match status" value="1"/>
</dbReference>
<dbReference type="KEGG" id="mee:DA075_30265"/>
<reference evidence="10 11" key="1">
    <citation type="submission" date="2018-04" db="EMBL/GenBank/DDBJ databases">
        <title>Methylobacterium sp. PR1016A genome.</title>
        <authorList>
            <person name="Park W."/>
        </authorList>
    </citation>
    <scope>NUCLEOTIDE SEQUENCE [LARGE SCALE GENOMIC DNA]</scope>
    <source>
        <strain evidence="10 11">PR1016A</strain>
    </source>
</reference>
<dbReference type="Gene3D" id="3.30.300.30">
    <property type="match status" value="1"/>
</dbReference>
<evidence type="ECO:0000256" key="1">
    <source>
        <dbReference type="ARBA" id="ARBA00006432"/>
    </source>
</evidence>
<dbReference type="GO" id="GO:0016747">
    <property type="term" value="F:acyltransferase activity, transferring groups other than amino-acyl groups"/>
    <property type="evidence" value="ECO:0007669"/>
    <property type="project" value="InterPro"/>
</dbReference>
<dbReference type="InterPro" id="IPR006162">
    <property type="entry name" value="Ppantetheine_attach_site"/>
</dbReference>
<evidence type="ECO:0000256" key="7">
    <source>
        <dbReference type="SAM" id="MobiDB-lite"/>
    </source>
</evidence>
<dbReference type="SUPFAM" id="SSF55729">
    <property type="entry name" value="Acyl-CoA N-acyltransferases (Nat)"/>
    <property type="match status" value="1"/>
</dbReference>
<keyword evidence="5" id="KW-0547">Nucleotide-binding</keyword>
<dbReference type="InterPro" id="IPR005914">
    <property type="entry name" value="Acac_CoA_synth"/>
</dbReference>
<gene>
    <name evidence="10" type="ORF">DA075_30265</name>
</gene>
<dbReference type="NCBIfam" id="TIGR01217">
    <property type="entry name" value="ac_ac_CoA_syn"/>
    <property type="match status" value="1"/>
</dbReference>
<dbReference type="PROSITE" id="PS00012">
    <property type="entry name" value="PHOSPHOPANTETHEINE"/>
    <property type="match status" value="1"/>
</dbReference>
<dbReference type="PROSITE" id="PS50075">
    <property type="entry name" value="CARRIER"/>
    <property type="match status" value="1"/>
</dbReference>
<dbReference type="AlphaFoldDB" id="A0A2R4WUK7"/>
<dbReference type="SUPFAM" id="SSF56801">
    <property type="entry name" value="Acetyl-CoA synthetase-like"/>
    <property type="match status" value="1"/>
</dbReference>
<dbReference type="InterPro" id="IPR042099">
    <property type="entry name" value="ANL_N_sf"/>
</dbReference>
<evidence type="ECO:0000256" key="5">
    <source>
        <dbReference type="ARBA" id="ARBA00022741"/>
    </source>
</evidence>
<dbReference type="SUPFAM" id="SSF47336">
    <property type="entry name" value="ACP-like"/>
    <property type="match status" value="1"/>
</dbReference>
<organism evidence="10 11">
    <name type="scientific">Methylobacterium currus</name>
    <dbReference type="NCBI Taxonomy" id="2051553"/>
    <lineage>
        <taxon>Bacteria</taxon>
        <taxon>Pseudomonadati</taxon>
        <taxon>Pseudomonadota</taxon>
        <taxon>Alphaproteobacteria</taxon>
        <taxon>Hyphomicrobiales</taxon>
        <taxon>Methylobacteriaceae</taxon>
        <taxon>Methylobacterium</taxon>
    </lineage>
</organism>
<dbReference type="NCBIfam" id="NF002937">
    <property type="entry name" value="PRK03584.1"/>
    <property type="match status" value="1"/>
</dbReference>
<dbReference type="InterPro" id="IPR000182">
    <property type="entry name" value="GNAT_dom"/>
</dbReference>
<dbReference type="Proteomes" id="UP000244755">
    <property type="component" value="Chromosome 2"/>
</dbReference>
<keyword evidence="4 10" id="KW-0436">Ligase</keyword>
<dbReference type="Gene3D" id="3.40.630.30">
    <property type="match status" value="1"/>
</dbReference>
<keyword evidence="11" id="KW-1185">Reference proteome</keyword>
<evidence type="ECO:0000256" key="3">
    <source>
        <dbReference type="ARBA" id="ARBA00022553"/>
    </source>
</evidence>
<dbReference type="InterPro" id="IPR020845">
    <property type="entry name" value="AMP-binding_CS"/>
</dbReference>
<evidence type="ECO:0000256" key="4">
    <source>
        <dbReference type="ARBA" id="ARBA00022598"/>
    </source>
</evidence>
<dbReference type="PANTHER" id="PTHR42921">
    <property type="entry name" value="ACETOACETYL-COA SYNTHETASE"/>
    <property type="match status" value="1"/>
</dbReference>
<dbReference type="InterPro" id="IPR045851">
    <property type="entry name" value="AMP-bd_C_sf"/>
</dbReference>
<protein>
    <submittedName>
        <fullName evidence="10">Acetoacetate--CoA ligase</fullName>
    </submittedName>
</protein>
<keyword evidence="6" id="KW-0067">ATP-binding</keyword>
<dbReference type="Gene3D" id="3.40.50.12780">
    <property type="entry name" value="N-terminal domain of ligase-like"/>
    <property type="match status" value="1"/>
</dbReference>